<feature type="compositionally biased region" description="Polar residues" evidence="1">
    <location>
        <begin position="534"/>
        <end position="545"/>
    </location>
</feature>
<protein>
    <submittedName>
        <fullName evidence="2">Uncharacterized protein</fullName>
    </submittedName>
</protein>
<dbReference type="GeneID" id="19332701"/>
<dbReference type="Proteomes" id="UP000016932">
    <property type="component" value="Unassembled WGS sequence"/>
</dbReference>
<accession>M3B9K2</accession>
<name>M3B9K2_PSEFD</name>
<reference evidence="2 3" key="1">
    <citation type="journal article" date="2012" name="PLoS Pathog.">
        <title>Diverse lifestyles and strategies of plant pathogenesis encoded in the genomes of eighteen Dothideomycetes fungi.</title>
        <authorList>
            <person name="Ohm R.A."/>
            <person name="Feau N."/>
            <person name="Henrissat B."/>
            <person name="Schoch C.L."/>
            <person name="Horwitz B.A."/>
            <person name="Barry K.W."/>
            <person name="Condon B.J."/>
            <person name="Copeland A.C."/>
            <person name="Dhillon B."/>
            <person name="Glaser F."/>
            <person name="Hesse C.N."/>
            <person name="Kosti I."/>
            <person name="LaButti K."/>
            <person name="Lindquist E.A."/>
            <person name="Lucas S."/>
            <person name="Salamov A.A."/>
            <person name="Bradshaw R.E."/>
            <person name="Ciuffetti L."/>
            <person name="Hamelin R.C."/>
            <person name="Kema G.H.J."/>
            <person name="Lawrence C."/>
            <person name="Scott J.A."/>
            <person name="Spatafora J.W."/>
            <person name="Turgeon B.G."/>
            <person name="de Wit P.J.G.M."/>
            <person name="Zhong S."/>
            <person name="Goodwin S.B."/>
            <person name="Grigoriev I.V."/>
        </authorList>
    </citation>
    <scope>NUCLEOTIDE SEQUENCE [LARGE SCALE GENOMIC DNA]</scope>
    <source>
        <strain evidence="2 3">CIRAD86</strain>
    </source>
</reference>
<evidence type="ECO:0000313" key="3">
    <source>
        <dbReference type="Proteomes" id="UP000016932"/>
    </source>
</evidence>
<dbReference type="AlphaFoldDB" id="M3B9K2"/>
<dbReference type="OrthoDB" id="10673351at2759"/>
<organism evidence="2 3">
    <name type="scientific">Pseudocercospora fijiensis (strain CIRAD86)</name>
    <name type="common">Black leaf streak disease fungus</name>
    <name type="synonym">Mycosphaerella fijiensis</name>
    <dbReference type="NCBI Taxonomy" id="383855"/>
    <lineage>
        <taxon>Eukaryota</taxon>
        <taxon>Fungi</taxon>
        <taxon>Dikarya</taxon>
        <taxon>Ascomycota</taxon>
        <taxon>Pezizomycotina</taxon>
        <taxon>Dothideomycetes</taxon>
        <taxon>Dothideomycetidae</taxon>
        <taxon>Mycosphaerellales</taxon>
        <taxon>Mycosphaerellaceae</taxon>
        <taxon>Pseudocercospora</taxon>
    </lineage>
</organism>
<feature type="compositionally biased region" description="Low complexity" evidence="1">
    <location>
        <begin position="426"/>
        <end position="464"/>
    </location>
</feature>
<feature type="compositionally biased region" description="Basic and acidic residues" evidence="1">
    <location>
        <begin position="546"/>
        <end position="556"/>
    </location>
</feature>
<feature type="region of interest" description="Disordered" evidence="1">
    <location>
        <begin position="523"/>
        <end position="556"/>
    </location>
</feature>
<dbReference type="EMBL" id="KB446556">
    <property type="protein sequence ID" value="EME86007.1"/>
    <property type="molecule type" value="Genomic_DNA"/>
</dbReference>
<feature type="compositionally biased region" description="Low complexity" evidence="1">
    <location>
        <begin position="523"/>
        <end position="533"/>
    </location>
</feature>
<feature type="region of interest" description="Disordered" evidence="1">
    <location>
        <begin position="354"/>
        <end position="503"/>
    </location>
</feature>
<evidence type="ECO:0000256" key="1">
    <source>
        <dbReference type="SAM" id="MobiDB-lite"/>
    </source>
</evidence>
<dbReference type="KEGG" id="pfj:MYCFIDRAFT_171831"/>
<evidence type="ECO:0000313" key="2">
    <source>
        <dbReference type="EMBL" id="EME86007.1"/>
    </source>
</evidence>
<keyword evidence="3" id="KW-1185">Reference proteome</keyword>
<dbReference type="HOGENOM" id="CLU_457923_0_0_1"/>
<proteinExistence type="predicted"/>
<gene>
    <name evidence="2" type="ORF">MYCFIDRAFT_171831</name>
</gene>
<dbReference type="VEuPathDB" id="FungiDB:MYCFIDRAFT_171831"/>
<sequence>MRSHQQQQPPDNLVGLVETYSRSVGLMSQTRFLMNREAAFDEAILAAVVFPATRHENIYIHITHDPQLRPVPSTTIPPPRRNIYHARRPLALKRTFRRTYVALESFLPSCPQACCFPETRVLNAIAPRFCTSADGWNRRVQARYITHHGMACIIKRNPNRLAPQLGLCSLIFYQVRSSCQDQYTPTFKNRMLASAARMQSEGSEPLSQGVDNNTTGTFTISPSLPLADPNQATPNLVSTTLSIILQPNAGPIKMLLCLNTIHRLGVLVEIEECYCLSTHQSRQRLVNFAEYSLAMGVSARRLHKYERVHQAGIITQLSHSIEDIDLSGTGQQIFTTTIKPAVMSGYPYGYSGYGQSSSSSRYPARTVSPLGQSRFEGSSRYHSSSRTFEVRPQPDFSRRESELAQLSRTQTITGPTPRSSTRRPSDNYGSSGIDISSYGGGSYNPYAPSSSYNAYRSPESSSSSFRDVNYQQASSTYRDSPSSSSYGRGYMSASSRPSDIYVPDSLRIGRSDARYDDRYFSSSSASAGYGSYSTRDITPSSSSGLRRSDAQRPRLEMPRTRTRLTFHWRLSTRFRFSCSEFCFREAVSTTDLSTFP</sequence>
<dbReference type="RefSeq" id="XP_007923430.1">
    <property type="nucleotide sequence ID" value="XM_007925239.1"/>
</dbReference>
<feature type="compositionally biased region" description="Low complexity" evidence="1">
    <location>
        <begin position="474"/>
        <end position="496"/>
    </location>
</feature>
<feature type="compositionally biased region" description="Polar residues" evidence="1">
    <location>
        <begin position="404"/>
        <end position="419"/>
    </location>
</feature>